<dbReference type="Proteomes" id="UP000639396">
    <property type="component" value="Unassembled WGS sequence"/>
</dbReference>
<comment type="caution">
    <text evidence="2">The sequence shown here is derived from an EMBL/GenBank/DDBJ whole genome shotgun (WGS) entry which is preliminary data.</text>
</comment>
<evidence type="ECO:0000313" key="2">
    <source>
        <dbReference type="EMBL" id="MBD2866934.1"/>
    </source>
</evidence>
<protein>
    <submittedName>
        <fullName evidence="2">IS630 family transposase</fullName>
    </submittedName>
</protein>
<dbReference type="Pfam" id="PF13565">
    <property type="entry name" value="HTH_32"/>
    <property type="match status" value="1"/>
</dbReference>
<evidence type="ECO:0000313" key="3">
    <source>
        <dbReference type="Proteomes" id="UP000639396"/>
    </source>
</evidence>
<name>A0A927CGA6_9BACL</name>
<dbReference type="RefSeq" id="WP_190932547.1">
    <property type="nucleotide sequence ID" value="NZ_JACXJA010000091.1"/>
</dbReference>
<organism evidence="2 3">
    <name type="scientific">Paenibacillus oceani</name>
    <dbReference type="NCBI Taxonomy" id="2772510"/>
    <lineage>
        <taxon>Bacteria</taxon>
        <taxon>Bacillati</taxon>
        <taxon>Bacillota</taxon>
        <taxon>Bacilli</taxon>
        <taxon>Bacillales</taxon>
        <taxon>Paenibacillaceae</taxon>
        <taxon>Paenibacillus</taxon>
    </lineage>
</organism>
<dbReference type="AlphaFoldDB" id="A0A927CGA6"/>
<accession>A0A927CGA6</accession>
<proteinExistence type="predicted"/>
<dbReference type="SUPFAM" id="SSF46689">
    <property type="entry name" value="Homeodomain-like"/>
    <property type="match status" value="1"/>
</dbReference>
<dbReference type="InterPro" id="IPR009057">
    <property type="entry name" value="Homeodomain-like_sf"/>
</dbReference>
<dbReference type="EMBL" id="JACXJA010000091">
    <property type="protein sequence ID" value="MBD2866934.1"/>
    <property type="molecule type" value="Genomic_DNA"/>
</dbReference>
<dbReference type="InterPro" id="IPR047655">
    <property type="entry name" value="Transpos_IS630-like"/>
</dbReference>
<feature type="domain" description="Tc1-like transposase DDE" evidence="1">
    <location>
        <begin position="190"/>
        <end position="340"/>
    </location>
</feature>
<keyword evidence="3" id="KW-1185">Reference proteome</keyword>
<reference evidence="2" key="1">
    <citation type="submission" date="2020-09" db="EMBL/GenBank/DDBJ databases">
        <title>A novel bacterium of genus Paenibacillus, isolated from South China Sea.</title>
        <authorList>
            <person name="Huang H."/>
            <person name="Mo K."/>
            <person name="Hu Y."/>
        </authorList>
    </citation>
    <scope>NUCLEOTIDE SEQUENCE</scope>
    <source>
        <strain evidence="2">IB182363</strain>
    </source>
</reference>
<dbReference type="InterPro" id="IPR038717">
    <property type="entry name" value="Tc1-like_DDE_dom"/>
</dbReference>
<sequence length="380" mass="43566">MQPIKNPVRLTAEEQTHLRAFISTGKASARAIRRAQILLAADANRVGGSLRELDIAERMQVHVNTVYAVRKAYAELGWQCAIGRKKRVTPPTPAKITGELEAKIIALSCSAPPNGRSRWTLELLADRVVELHYIDSISHETVRQVLKKNELKPHLRKCWCIPPEQNAAFVAAMEDVLDVYRLPYDADCPVICMDEKPYQLLDESREPIPMKLAKPLREDSEYVRQGTCSIFIFTEPLAGWRHVAVREQRTRIEWAEQVMELLDVHYPQAPKIKLVMDNLNTHSIASLYQAFDPETARRLAKRLEIHYTPKHGSWLNIAEIELSIMTSQCLGRRIPSISQLADELSAWETTRNQKQKGVDWQFTTDDARIKLKRLYPQFKD</sequence>
<evidence type="ECO:0000259" key="1">
    <source>
        <dbReference type="Pfam" id="PF13358"/>
    </source>
</evidence>
<dbReference type="Pfam" id="PF13358">
    <property type="entry name" value="DDE_3"/>
    <property type="match status" value="1"/>
</dbReference>
<gene>
    <name evidence="2" type="ORF">IDH45_33730</name>
</gene>
<dbReference type="NCBIfam" id="NF033545">
    <property type="entry name" value="transpos_IS630"/>
    <property type="match status" value="1"/>
</dbReference>